<comment type="caution">
    <text evidence="1">The sequence shown here is derived from an EMBL/GenBank/DDBJ whole genome shotgun (WGS) entry which is preliminary data.</text>
</comment>
<protein>
    <submittedName>
        <fullName evidence="1">Uncharacterized protein</fullName>
    </submittedName>
</protein>
<sequence length="77" mass="8921">MITELFRQAARRMDNPALHAGEEFLKLAGQMKDTLYALLDTSQTVQASQILKQVLPLMPEELELIWIGQELIRRRKL</sequence>
<evidence type="ECO:0000313" key="1">
    <source>
        <dbReference type="EMBL" id="MXP73914.1"/>
    </source>
</evidence>
<dbReference type="RefSeq" id="WP_159748840.1">
    <property type="nucleotide sequence ID" value="NZ_WUQX01000001.1"/>
</dbReference>
<name>A0A7X3SH20_9FIRM</name>
<dbReference type="AlphaFoldDB" id="A0A7X3SH20"/>
<gene>
    <name evidence="1" type="ORF">GN277_00170</name>
</gene>
<dbReference type="Proteomes" id="UP000460412">
    <property type="component" value="Unassembled WGS sequence"/>
</dbReference>
<accession>A0A7X3SH20</accession>
<keyword evidence="2" id="KW-1185">Reference proteome</keyword>
<dbReference type="EMBL" id="WUQX01000001">
    <property type="protein sequence ID" value="MXP73914.1"/>
    <property type="molecule type" value="Genomic_DNA"/>
</dbReference>
<proteinExistence type="predicted"/>
<reference evidence="1 2" key="1">
    <citation type="submission" date="2019-12" db="EMBL/GenBank/DDBJ databases">
        <title>Sporaefaciens musculi gen. nov., sp. nov., a novel bacterium isolated from the caecum of an obese mouse.</title>
        <authorList>
            <person name="Rasmussen T.S."/>
            <person name="Streidl T."/>
            <person name="Hitch T.C.A."/>
            <person name="Wortmann E."/>
            <person name="Deptula P."/>
            <person name="Hansen M."/>
            <person name="Nielsen D.S."/>
            <person name="Clavel T."/>
            <person name="Vogensen F.K."/>
        </authorList>
    </citation>
    <scope>NUCLEOTIDE SEQUENCE [LARGE SCALE GENOMIC DNA]</scope>
    <source>
        <strain evidence="1 2">WCA-9-b2</strain>
    </source>
</reference>
<evidence type="ECO:0000313" key="2">
    <source>
        <dbReference type="Proteomes" id="UP000460412"/>
    </source>
</evidence>
<organism evidence="1 2">
    <name type="scientific">Sporofaciens musculi</name>
    <dbReference type="NCBI Taxonomy" id="2681861"/>
    <lineage>
        <taxon>Bacteria</taxon>
        <taxon>Bacillati</taxon>
        <taxon>Bacillota</taxon>
        <taxon>Clostridia</taxon>
        <taxon>Lachnospirales</taxon>
        <taxon>Lachnospiraceae</taxon>
        <taxon>Sporofaciens</taxon>
    </lineage>
</organism>